<dbReference type="InterPro" id="IPR004839">
    <property type="entry name" value="Aminotransferase_I/II_large"/>
</dbReference>
<dbReference type="SUPFAM" id="SSF53383">
    <property type="entry name" value="PLP-dependent transferases"/>
    <property type="match status" value="1"/>
</dbReference>
<evidence type="ECO:0000313" key="7">
    <source>
        <dbReference type="EMBL" id="SCM70246.1"/>
    </source>
</evidence>
<dbReference type="EMBL" id="FMJC01000001">
    <property type="protein sequence ID" value="SCM70246.1"/>
    <property type="molecule type" value="Genomic_DNA"/>
</dbReference>
<organism evidence="7">
    <name type="scientific">uncultured Desulfovibrio sp</name>
    <dbReference type="NCBI Taxonomy" id="167968"/>
    <lineage>
        <taxon>Bacteria</taxon>
        <taxon>Pseudomonadati</taxon>
        <taxon>Thermodesulfobacteriota</taxon>
        <taxon>Desulfovibrionia</taxon>
        <taxon>Desulfovibrionales</taxon>
        <taxon>Desulfovibrionaceae</taxon>
        <taxon>Desulfovibrio</taxon>
        <taxon>environmental samples</taxon>
    </lineage>
</organism>
<feature type="domain" description="HTH gntR-type" evidence="6">
    <location>
        <begin position="11"/>
        <end position="79"/>
    </location>
</feature>
<dbReference type="GO" id="GO:0003677">
    <property type="term" value="F:DNA binding"/>
    <property type="evidence" value="ECO:0007669"/>
    <property type="project" value="UniProtKB-KW"/>
</dbReference>
<evidence type="ECO:0000259" key="6">
    <source>
        <dbReference type="PROSITE" id="PS50949"/>
    </source>
</evidence>
<comment type="similarity">
    <text evidence="1">In the C-terminal section; belongs to the class-I pyridoxal-phosphate-dependent aminotransferase family.</text>
</comment>
<evidence type="ECO:0000256" key="4">
    <source>
        <dbReference type="ARBA" id="ARBA00023125"/>
    </source>
</evidence>
<dbReference type="PANTHER" id="PTHR46577">
    <property type="entry name" value="HTH-TYPE TRANSCRIPTIONAL REGULATORY PROTEIN GABR"/>
    <property type="match status" value="1"/>
</dbReference>
<dbReference type="InterPro" id="IPR000524">
    <property type="entry name" value="Tscrpt_reg_HTH_GntR"/>
</dbReference>
<dbReference type="Pfam" id="PF00392">
    <property type="entry name" value="GntR"/>
    <property type="match status" value="1"/>
</dbReference>
<dbReference type="PROSITE" id="PS50949">
    <property type="entry name" value="HTH_GNTR"/>
    <property type="match status" value="1"/>
</dbReference>
<keyword evidence="5" id="KW-0804">Transcription</keyword>
<dbReference type="InterPro" id="IPR036390">
    <property type="entry name" value="WH_DNA-bd_sf"/>
</dbReference>
<dbReference type="Gene3D" id="1.10.10.10">
    <property type="entry name" value="Winged helix-like DNA-binding domain superfamily/Winged helix DNA-binding domain"/>
    <property type="match status" value="1"/>
</dbReference>
<dbReference type="AlphaFoldDB" id="A0A212KYB4"/>
<dbReference type="Gene3D" id="3.40.640.10">
    <property type="entry name" value="Type I PLP-dependent aspartate aminotransferase-like (Major domain)"/>
    <property type="match status" value="1"/>
</dbReference>
<evidence type="ECO:0000256" key="1">
    <source>
        <dbReference type="ARBA" id="ARBA00005384"/>
    </source>
</evidence>
<dbReference type="InterPro" id="IPR036388">
    <property type="entry name" value="WH-like_DNA-bd_sf"/>
</dbReference>
<evidence type="ECO:0000256" key="2">
    <source>
        <dbReference type="ARBA" id="ARBA00022898"/>
    </source>
</evidence>
<keyword evidence="4" id="KW-0238">DNA-binding</keyword>
<keyword evidence="3" id="KW-0805">Transcription regulation</keyword>
<dbReference type="PANTHER" id="PTHR46577:SF1">
    <property type="entry name" value="HTH-TYPE TRANSCRIPTIONAL REGULATORY PROTEIN GABR"/>
    <property type="match status" value="1"/>
</dbReference>
<dbReference type="RefSeq" id="WP_179979212.1">
    <property type="nucleotide sequence ID" value="NZ_LT608333.1"/>
</dbReference>
<name>A0A212KYB4_9BACT</name>
<dbReference type="CDD" id="cd00609">
    <property type="entry name" value="AAT_like"/>
    <property type="match status" value="1"/>
</dbReference>
<evidence type="ECO:0000256" key="3">
    <source>
        <dbReference type="ARBA" id="ARBA00023015"/>
    </source>
</evidence>
<dbReference type="InterPro" id="IPR015421">
    <property type="entry name" value="PyrdxlP-dep_Trfase_major"/>
</dbReference>
<dbReference type="CDD" id="cd07377">
    <property type="entry name" value="WHTH_GntR"/>
    <property type="match status" value="1"/>
</dbReference>
<keyword evidence="2" id="KW-0663">Pyridoxal phosphate</keyword>
<reference evidence="7" key="1">
    <citation type="submission" date="2016-08" db="EMBL/GenBank/DDBJ databases">
        <authorList>
            <person name="Seilhamer J.J."/>
        </authorList>
    </citation>
    <scope>NUCLEOTIDE SEQUENCE</scope>
    <source>
        <strain evidence="7">86-1</strain>
    </source>
</reference>
<proteinExistence type="inferred from homology"/>
<accession>A0A212KYB4</accession>
<sequence>MWFTPDKKSRVPVSRQLYEKIKFFILSGMLRESERLPSSRALGKDLDIARSTVLEAYDQLIAEGYLETRQGSGTTVARGIVVMARTSVADAPARICADERHSGEGQHSAHISFRSGIPDLEAFPKKEWAKIYARVSESLPSTSFRYGEAEGVWELREAIAAYLFRMRGIKVSPRRVMITSGSTQGLSLVARLLRKKGDVVFVEDPAHTGMAAVVNRAGLRVQGVGVDAQGMDVSALQKFLAAPGADVAFVYTTPSHQYPLGAILPIQRRQALVRFAREMSCAVVEDDYDSEFRYEGAPTSALYELDPEMVIYLGSFSKILSPALRLGFALIPESMMDDWRREKRYMDVHTDALSQYALAAFISKGELERHIWKMKKIYARKRNHLLQCLAKTFGGAVTVRGQATGLHLVASFADIAFSDAVTETLYARGVKVYPVERYSLNGDGSHANEIILGYSHLTHEEISRGLEIIKKTLRP</sequence>
<dbReference type="PRINTS" id="PR00035">
    <property type="entry name" value="HTHGNTR"/>
</dbReference>
<dbReference type="InterPro" id="IPR015424">
    <property type="entry name" value="PyrdxlP-dep_Trfase"/>
</dbReference>
<dbReference type="SMART" id="SM00345">
    <property type="entry name" value="HTH_GNTR"/>
    <property type="match status" value="1"/>
</dbReference>
<gene>
    <name evidence="7" type="ORF">KL86DES1_10285</name>
</gene>
<protein>
    <recommendedName>
        <fullName evidence="6">HTH gntR-type domain-containing protein</fullName>
    </recommendedName>
</protein>
<dbReference type="InterPro" id="IPR051446">
    <property type="entry name" value="HTH_trans_reg/aminotransferase"/>
</dbReference>
<dbReference type="SUPFAM" id="SSF46785">
    <property type="entry name" value="Winged helix' DNA-binding domain"/>
    <property type="match status" value="1"/>
</dbReference>
<evidence type="ECO:0000256" key="5">
    <source>
        <dbReference type="ARBA" id="ARBA00023163"/>
    </source>
</evidence>
<dbReference type="GO" id="GO:0030170">
    <property type="term" value="F:pyridoxal phosphate binding"/>
    <property type="evidence" value="ECO:0007669"/>
    <property type="project" value="InterPro"/>
</dbReference>
<dbReference type="Pfam" id="PF00155">
    <property type="entry name" value="Aminotran_1_2"/>
    <property type="match status" value="1"/>
</dbReference>
<dbReference type="GO" id="GO:0003700">
    <property type="term" value="F:DNA-binding transcription factor activity"/>
    <property type="evidence" value="ECO:0007669"/>
    <property type="project" value="InterPro"/>
</dbReference>